<organism evidence="1 2">
    <name type="scientific">Myotis myotis</name>
    <name type="common">Greater mouse-eared bat</name>
    <name type="synonym">Vespertilio myotis</name>
    <dbReference type="NCBI Taxonomy" id="51298"/>
    <lineage>
        <taxon>Eukaryota</taxon>
        <taxon>Metazoa</taxon>
        <taxon>Chordata</taxon>
        <taxon>Craniata</taxon>
        <taxon>Vertebrata</taxon>
        <taxon>Euteleostomi</taxon>
        <taxon>Mammalia</taxon>
        <taxon>Eutheria</taxon>
        <taxon>Laurasiatheria</taxon>
        <taxon>Chiroptera</taxon>
        <taxon>Yangochiroptera</taxon>
        <taxon>Vespertilionidae</taxon>
        <taxon>Myotis</taxon>
    </lineage>
</organism>
<name>A0A7J7Z080_MYOMY</name>
<accession>A0A7J7Z080</accession>
<evidence type="ECO:0000313" key="2">
    <source>
        <dbReference type="Proteomes" id="UP000527355"/>
    </source>
</evidence>
<dbReference type="EMBL" id="JABWUV010000003">
    <property type="protein sequence ID" value="KAF6367445.1"/>
    <property type="molecule type" value="Genomic_DNA"/>
</dbReference>
<dbReference type="Proteomes" id="UP000527355">
    <property type="component" value="Unassembled WGS sequence"/>
</dbReference>
<comment type="caution">
    <text evidence="1">The sequence shown here is derived from an EMBL/GenBank/DDBJ whole genome shotgun (WGS) entry which is preliminary data.</text>
</comment>
<evidence type="ECO:0000313" key="1">
    <source>
        <dbReference type="EMBL" id="KAF6367445.1"/>
    </source>
</evidence>
<protein>
    <submittedName>
        <fullName evidence="1">Actin related protein 6</fullName>
    </submittedName>
</protein>
<gene>
    <name evidence="1" type="ORF">mMyoMyo1_000266</name>
</gene>
<sequence>MLGLSVHIGISEITLPNYAVSLLIVGTPLHI</sequence>
<reference evidence="1 2" key="1">
    <citation type="journal article" date="2020" name="Nature">
        <title>Six reference-quality genomes reveal evolution of bat adaptations.</title>
        <authorList>
            <person name="Jebb D."/>
            <person name="Huang Z."/>
            <person name="Pippel M."/>
            <person name="Hughes G.M."/>
            <person name="Lavrichenko K."/>
            <person name="Devanna P."/>
            <person name="Winkler S."/>
            <person name="Jermiin L.S."/>
            <person name="Skirmuntt E.C."/>
            <person name="Katzourakis A."/>
            <person name="Burkitt-Gray L."/>
            <person name="Ray D.A."/>
            <person name="Sullivan K.A.M."/>
            <person name="Roscito J.G."/>
            <person name="Kirilenko B.M."/>
            <person name="Davalos L.M."/>
            <person name="Corthals A.P."/>
            <person name="Power M.L."/>
            <person name="Jones G."/>
            <person name="Ransome R.D."/>
            <person name="Dechmann D.K.N."/>
            <person name="Locatelli A.G."/>
            <person name="Puechmaille S.J."/>
            <person name="Fedrigo O."/>
            <person name="Jarvis E.D."/>
            <person name="Hiller M."/>
            <person name="Vernes S.C."/>
            <person name="Myers E.W."/>
            <person name="Teeling E.C."/>
        </authorList>
    </citation>
    <scope>NUCLEOTIDE SEQUENCE [LARGE SCALE GENOMIC DNA]</scope>
    <source>
        <strain evidence="1">MMyoMyo1</strain>
        <tissue evidence="1">Flight muscle</tissue>
    </source>
</reference>
<proteinExistence type="predicted"/>
<keyword evidence="2" id="KW-1185">Reference proteome</keyword>
<dbReference type="AlphaFoldDB" id="A0A7J7Z080"/>